<dbReference type="VEuPathDB" id="TriTrypDB:TCSYLVIO_009699"/>
<dbReference type="VEuPathDB" id="TriTrypDB:TcBrA4_0001700"/>
<dbReference type="VEuPathDB" id="TriTrypDB:TcCLB.509611.30"/>
<reference evidence="3 4" key="1">
    <citation type="journal article" date="2018" name="Microb. Genom.">
        <title>Expanding an expanded genome: long-read sequencing of Trypanosoma cruzi.</title>
        <authorList>
            <person name="Berna L."/>
            <person name="Rodriguez M."/>
            <person name="Chiribao M.L."/>
            <person name="Parodi-Talice A."/>
            <person name="Pita S."/>
            <person name="Rijo G."/>
            <person name="Alvarez-Valin F."/>
            <person name="Robello C."/>
        </authorList>
    </citation>
    <scope>NUCLEOTIDE SEQUENCE [LARGE SCALE GENOMIC DNA]</scope>
    <source>
        <strain evidence="3 4">Dm28c</strain>
    </source>
</reference>
<dbReference type="VEuPathDB" id="TriTrypDB:TcG_03755"/>
<dbReference type="VEuPathDB" id="TriTrypDB:TcCLB.508567.60"/>
<evidence type="ECO:0000256" key="1">
    <source>
        <dbReference type="SAM" id="Coils"/>
    </source>
</evidence>
<evidence type="ECO:0000256" key="2">
    <source>
        <dbReference type="SAM" id="MobiDB-lite"/>
    </source>
</evidence>
<protein>
    <submittedName>
        <fullName evidence="3">Uncharacterized protein</fullName>
    </submittedName>
</protein>
<dbReference type="VEuPathDB" id="TriTrypDB:C4B63_78g31"/>
<accession>A0A2V2UVU5</accession>
<feature type="compositionally biased region" description="Low complexity" evidence="2">
    <location>
        <begin position="512"/>
        <end position="521"/>
    </location>
</feature>
<feature type="compositionally biased region" description="Low complexity" evidence="2">
    <location>
        <begin position="26"/>
        <end position="36"/>
    </location>
</feature>
<feature type="coiled-coil region" evidence="1">
    <location>
        <begin position="297"/>
        <end position="357"/>
    </location>
</feature>
<dbReference type="VEuPathDB" id="TriTrypDB:ECC02_000918"/>
<dbReference type="AlphaFoldDB" id="A0A2V2UVU5"/>
<dbReference type="VEuPathDB" id="TriTrypDB:BCY84_12568"/>
<evidence type="ECO:0000313" key="4">
    <source>
        <dbReference type="Proteomes" id="UP000246121"/>
    </source>
</evidence>
<feature type="coiled-coil region" evidence="1">
    <location>
        <begin position="384"/>
        <end position="459"/>
    </location>
</feature>
<comment type="caution">
    <text evidence="3">The sequence shown here is derived from an EMBL/GenBank/DDBJ whole genome shotgun (WGS) entry which is preliminary data.</text>
</comment>
<dbReference type="VEuPathDB" id="TriTrypDB:Tc_MARK_8196"/>
<dbReference type="Proteomes" id="UP000246121">
    <property type="component" value="Unassembled WGS sequence"/>
</dbReference>
<keyword evidence="1" id="KW-0175">Coiled coil</keyword>
<name>A0A2V2UVU5_TRYCR</name>
<evidence type="ECO:0000313" key="3">
    <source>
        <dbReference type="EMBL" id="PWU88200.1"/>
    </source>
</evidence>
<dbReference type="EMBL" id="PRFA01000078">
    <property type="protein sequence ID" value="PWU88200.1"/>
    <property type="molecule type" value="Genomic_DNA"/>
</dbReference>
<dbReference type="VEuPathDB" id="TriTrypDB:TCDM_01799"/>
<sequence>MAHAELAEEEIAAIRRELETLKLQISTTSRDSSPSSLDGATSTPKRGGDDASPQRSVDGLFERLTQEQQRTRQLEKELQALRMSQKQMNTESLDEISAKKEELDKLMRERDELREWLQRGVNECRRVAEEASRLKRDLEERTRRCQSLETVKEELQGKINKVQQLLIESQSQIERLQEKQRLLEASAGEHVIAEKKLMEANEEMQKQYEALVAEAESHRLHAEKLEDAEVCVQLLTERLRQLLTHVERLGQAVRKGCVEDVAVDEFFSRENVAEPQHPLDELVARAKSLPHTIAIGIQQLQENIVAFVAEQRRLRAEQEATQRDHLEALHLEKQTVLHRYEKERETMMQEIAQLRGELLRVLSKNAVDDDDESPDRQRARIIEIEELLRSNKQQVEENERLRNENEELRQKLRRMKIDWRKVHESQLRFQELQVEVDMIARTNKKIERENENLKMLIETRFGQLLPDKKIVEELHDDQRYSGVNSKEKGVSLMRPSFSTVMMNSTTDGRHGSSGSPSVSYSHSRRSAEREVFQEWKRMVLSGYIE</sequence>
<feature type="region of interest" description="Disordered" evidence="2">
    <location>
        <begin position="25"/>
        <end position="55"/>
    </location>
</feature>
<proteinExistence type="predicted"/>
<organism evidence="3 4">
    <name type="scientific">Trypanosoma cruzi</name>
    <dbReference type="NCBI Taxonomy" id="5693"/>
    <lineage>
        <taxon>Eukaryota</taxon>
        <taxon>Discoba</taxon>
        <taxon>Euglenozoa</taxon>
        <taxon>Kinetoplastea</taxon>
        <taxon>Metakinetoplastina</taxon>
        <taxon>Trypanosomatida</taxon>
        <taxon>Trypanosomatidae</taxon>
        <taxon>Trypanosoma</taxon>
        <taxon>Schizotrypanum</taxon>
    </lineage>
</organism>
<feature type="region of interest" description="Disordered" evidence="2">
    <location>
        <begin position="501"/>
        <end position="523"/>
    </location>
</feature>
<dbReference type="VEuPathDB" id="TriTrypDB:TcCL_ESM05612"/>
<gene>
    <name evidence="3" type="ORF">C4B63_78g31</name>
</gene>
<feature type="coiled-coil region" evidence="1">
    <location>
        <begin position="57"/>
        <end position="228"/>
    </location>
</feature>